<gene>
    <name evidence="1" type="ORF">KPL71_014308</name>
</gene>
<evidence type="ECO:0000313" key="1">
    <source>
        <dbReference type="EMBL" id="KAH9751458.1"/>
    </source>
</evidence>
<comment type="caution">
    <text evidence="1">The sequence shown here is derived from an EMBL/GenBank/DDBJ whole genome shotgun (WGS) entry which is preliminary data.</text>
</comment>
<sequence>MDSEELIKRCRAIKLSDEEEGRVTLRSKMKAQGEKIVAGCLIGKVIHTRGVSIEGLKAVMQRVWKTSREVKIESLGENIFMFKFGSEMDKRSILVGGPWHFDRALIVLKEPAGIGDVKKQDFSHASFWVQIHDVPIMCMHKEMANELGAVIGKVEEIETDAVGECFREFLRLRISVDITKPLKKIIELEQEGDDEDDIPIRLMYERLPDFCFCCGRIGYKYRECTHYKSQSKDNMAYGPWLKATSIAERLKQNRRRDRWESEASKGHTSSSTPMKDPRRSSTENERCRVGEMGNTEEENRIHQDSGMDSLEGEMGEIQKGSQKQLMQGLAGRKELEDSCTGNKNLAVNDTGKFLSRKPDTAVVGGLKNAGIIEREEEDLRKTSAEMDCQKTNGLQPIIELEKYQARNKEEKKGFSEGSTKRPSSTIDWESPKPKKSKQNSSGNIYLSPRIQKLAGAATKLNFEKDKENGWEEAQNVTNETSAVAGSQHRRQP</sequence>
<proteinExistence type="predicted"/>
<keyword evidence="2" id="KW-1185">Reference proteome</keyword>
<protein>
    <submittedName>
        <fullName evidence="1">CCHC-type domain-containing protein</fullName>
    </submittedName>
</protein>
<accession>A0ACB8KAP4</accession>
<dbReference type="EMBL" id="CM039174">
    <property type="protein sequence ID" value="KAH9751458.1"/>
    <property type="molecule type" value="Genomic_DNA"/>
</dbReference>
<dbReference type="Proteomes" id="UP000829398">
    <property type="component" value="Chromosome 5"/>
</dbReference>
<organism evidence="1 2">
    <name type="scientific">Citrus sinensis</name>
    <name type="common">Sweet orange</name>
    <name type="synonym">Citrus aurantium var. sinensis</name>
    <dbReference type="NCBI Taxonomy" id="2711"/>
    <lineage>
        <taxon>Eukaryota</taxon>
        <taxon>Viridiplantae</taxon>
        <taxon>Streptophyta</taxon>
        <taxon>Embryophyta</taxon>
        <taxon>Tracheophyta</taxon>
        <taxon>Spermatophyta</taxon>
        <taxon>Magnoliopsida</taxon>
        <taxon>eudicotyledons</taxon>
        <taxon>Gunneridae</taxon>
        <taxon>Pentapetalae</taxon>
        <taxon>rosids</taxon>
        <taxon>malvids</taxon>
        <taxon>Sapindales</taxon>
        <taxon>Rutaceae</taxon>
        <taxon>Aurantioideae</taxon>
        <taxon>Citrus</taxon>
    </lineage>
</organism>
<evidence type="ECO:0000313" key="2">
    <source>
        <dbReference type="Proteomes" id="UP000829398"/>
    </source>
</evidence>
<name>A0ACB8KAP4_CITSI</name>
<reference evidence="2" key="1">
    <citation type="journal article" date="2023" name="Hortic. Res.">
        <title>A chromosome-level phased genome enabling allele-level studies in sweet orange: a case study on citrus Huanglongbing tolerance.</title>
        <authorList>
            <person name="Wu B."/>
            <person name="Yu Q."/>
            <person name="Deng Z."/>
            <person name="Duan Y."/>
            <person name="Luo F."/>
            <person name="Gmitter F. Jr."/>
        </authorList>
    </citation>
    <scope>NUCLEOTIDE SEQUENCE [LARGE SCALE GENOMIC DNA]</scope>
    <source>
        <strain evidence="2">cv. Valencia</strain>
    </source>
</reference>